<evidence type="ECO:0000256" key="4">
    <source>
        <dbReference type="ARBA" id="ARBA00022538"/>
    </source>
</evidence>
<name>A0A224XEC3_9LACT</name>
<feature type="transmembrane region" description="Helical" evidence="13">
    <location>
        <begin position="202"/>
        <end position="222"/>
    </location>
</feature>
<keyword evidence="8 13" id="KW-1133">Transmembrane helix</keyword>
<keyword evidence="6" id="KW-0631">Potassium channel</keyword>
<dbReference type="PANTHER" id="PTHR31462:SF5">
    <property type="entry name" value="ENDOSOMAL_LYSOSOMAL PROTON CHANNEL TMEM175"/>
    <property type="match status" value="1"/>
</dbReference>
<evidence type="ECO:0000256" key="11">
    <source>
        <dbReference type="ARBA" id="ARBA00023303"/>
    </source>
</evidence>
<reference evidence="15" key="1">
    <citation type="submission" date="2017-08" db="EMBL/GenBank/DDBJ databases">
        <title>Draft genome sequence of Lactococcus sp. strain Rs-Y01, isolated from the gut of the lower termite Reticulitermes speratus.</title>
        <authorList>
            <person name="Ohkuma M."/>
            <person name="Yuki M."/>
        </authorList>
    </citation>
    <scope>NUCLEOTIDE SEQUENCE [LARGE SCALE GENOMIC DNA]</scope>
    <source>
        <strain evidence="15">Rs-Y01</strain>
    </source>
</reference>
<dbReference type="PANTHER" id="PTHR31462">
    <property type="entry name" value="ENDOSOMAL/LYSOSOMAL POTASSIUM CHANNEL TMEM175"/>
    <property type="match status" value="1"/>
</dbReference>
<dbReference type="AlphaFoldDB" id="A0A224XEC3"/>
<evidence type="ECO:0000256" key="7">
    <source>
        <dbReference type="ARBA" id="ARBA00022958"/>
    </source>
</evidence>
<dbReference type="Pfam" id="PF06736">
    <property type="entry name" value="TMEM175"/>
    <property type="match status" value="1"/>
</dbReference>
<keyword evidence="10 13" id="KW-0472">Membrane</keyword>
<keyword evidence="11" id="KW-0407">Ion channel</keyword>
<keyword evidence="5 13" id="KW-0812">Transmembrane</keyword>
<evidence type="ECO:0000256" key="5">
    <source>
        <dbReference type="ARBA" id="ARBA00022692"/>
    </source>
</evidence>
<feature type="transmembrane region" description="Helical" evidence="13">
    <location>
        <begin position="137"/>
        <end position="154"/>
    </location>
</feature>
<dbReference type="OrthoDB" id="7626281at2"/>
<dbReference type="Proteomes" id="UP000218689">
    <property type="component" value="Unassembled WGS sequence"/>
</dbReference>
<dbReference type="EMBL" id="BEDT01000004">
    <property type="protein sequence ID" value="GAX47985.1"/>
    <property type="molecule type" value="Genomic_DNA"/>
</dbReference>
<evidence type="ECO:0000256" key="12">
    <source>
        <dbReference type="ARBA" id="ARBA00034430"/>
    </source>
</evidence>
<gene>
    <name evidence="14" type="ORF">RsY01_1599</name>
</gene>
<keyword evidence="7" id="KW-0630">Potassium</keyword>
<accession>A0A224XEC3</accession>
<keyword evidence="3" id="KW-0813">Transport</keyword>
<dbReference type="InterPro" id="IPR010617">
    <property type="entry name" value="TMEM175-like"/>
</dbReference>
<evidence type="ECO:0000256" key="3">
    <source>
        <dbReference type="ARBA" id="ARBA00022448"/>
    </source>
</evidence>
<dbReference type="GO" id="GO:0016020">
    <property type="term" value="C:membrane"/>
    <property type="evidence" value="ECO:0007669"/>
    <property type="project" value="UniProtKB-SubCell"/>
</dbReference>
<comment type="caution">
    <text evidence="14">The sequence shown here is derived from an EMBL/GenBank/DDBJ whole genome shotgun (WGS) entry which is preliminary data.</text>
</comment>
<evidence type="ECO:0000256" key="8">
    <source>
        <dbReference type="ARBA" id="ARBA00022989"/>
    </source>
</evidence>
<dbReference type="RefSeq" id="WP_094785030.1">
    <property type="nucleotide sequence ID" value="NZ_BEDT01000004.1"/>
</dbReference>
<feature type="transmembrane region" description="Helical" evidence="13">
    <location>
        <begin position="228"/>
        <end position="245"/>
    </location>
</feature>
<evidence type="ECO:0000313" key="14">
    <source>
        <dbReference type="EMBL" id="GAX47985.1"/>
    </source>
</evidence>
<evidence type="ECO:0000256" key="9">
    <source>
        <dbReference type="ARBA" id="ARBA00023065"/>
    </source>
</evidence>
<protein>
    <recommendedName>
        <fullName evidence="16">DUF1211 domain-containing protein</fullName>
    </recommendedName>
</protein>
<evidence type="ECO:0000256" key="2">
    <source>
        <dbReference type="ARBA" id="ARBA00006920"/>
    </source>
</evidence>
<evidence type="ECO:0000313" key="15">
    <source>
        <dbReference type="Proteomes" id="UP000218689"/>
    </source>
</evidence>
<feature type="transmembrane region" description="Helical" evidence="13">
    <location>
        <begin position="97"/>
        <end position="116"/>
    </location>
</feature>
<sequence length="257" mass="29507">MSKETYPRLAKAHGKELAAMREAIKNEFITNNPEFAGKSDAEIHRLIGEHDKARETERRVRLKEHWEVFTDAVVAIIITIMLLEIPVPREGHTYQDFVSAVIVFLISFFIVADLWFDHHRLFDGVREVSDKIIVIDFVQLGMLAMIPLLTKWIMDDVTSFAMLNFGLTVLAVRLLQVLIGYEVGKIQYKKTPTIWKLQRELARVRLMTTLMANAFLTLFAWFQPQLGHWLFIVIPLLSLTMGVLGKPADNLSEMLAD</sequence>
<comment type="subcellular location">
    <subcellularLocation>
        <location evidence="1">Membrane</location>
        <topology evidence="1">Multi-pass membrane protein</topology>
    </subcellularLocation>
</comment>
<evidence type="ECO:0000256" key="1">
    <source>
        <dbReference type="ARBA" id="ARBA00004141"/>
    </source>
</evidence>
<organism evidence="14 15">
    <name type="scientific">Pseudolactococcus reticulitermitis</name>
    <dbReference type="NCBI Taxonomy" id="2025039"/>
    <lineage>
        <taxon>Bacteria</taxon>
        <taxon>Bacillati</taxon>
        <taxon>Bacillota</taxon>
        <taxon>Bacilli</taxon>
        <taxon>Lactobacillales</taxon>
        <taxon>Streptococcaceae</taxon>
        <taxon>Pseudolactococcus</taxon>
    </lineage>
</organism>
<evidence type="ECO:0008006" key="16">
    <source>
        <dbReference type="Google" id="ProtNLM"/>
    </source>
</evidence>
<evidence type="ECO:0000256" key="6">
    <source>
        <dbReference type="ARBA" id="ARBA00022826"/>
    </source>
</evidence>
<keyword evidence="15" id="KW-1185">Reference proteome</keyword>
<feature type="transmembrane region" description="Helical" evidence="13">
    <location>
        <begin position="160"/>
        <end position="181"/>
    </location>
</feature>
<dbReference type="GO" id="GO:0005267">
    <property type="term" value="F:potassium channel activity"/>
    <property type="evidence" value="ECO:0007669"/>
    <property type="project" value="UniProtKB-KW"/>
</dbReference>
<keyword evidence="4" id="KW-0633">Potassium transport</keyword>
<feature type="transmembrane region" description="Helical" evidence="13">
    <location>
        <begin position="68"/>
        <end position="85"/>
    </location>
</feature>
<proteinExistence type="inferred from homology"/>
<evidence type="ECO:0000256" key="10">
    <source>
        <dbReference type="ARBA" id="ARBA00023136"/>
    </source>
</evidence>
<comment type="catalytic activity">
    <reaction evidence="12">
        <text>K(+)(in) = K(+)(out)</text>
        <dbReference type="Rhea" id="RHEA:29463"/>
        <dbReference type="ChEBI" id="CHEBI:29103"/>
    </reaction>
</comment>
<dbReference type="GO" id="GO:0015252">
    <property type="term" value="F:proton channel activity"/>
    <property type="evidence" value="ECO:0007669"/>
    <property type="project" value="InterPro"/>
</dbReference>
<comment type="similarity">
    <text evidence="2">Belongs to the TMEM175 family.</text>
</comment>
<evidence type="ECO:0000256" key="13">
    <source>
        <dbReference type="SAM" id="Phobius"/>
    </source>
</evidence>
<keyword evidence="9" id="KW-0406">Ion transport</keyword>